<name>I2FYT9_USTHO</name>
<feature type="compositionally biased region" description="Low complexity" evidence="1">
    <location>
        <begin position="532"/>
        <end position="543"/>
    </location>
</feature>
<protein>
    <submittedName>
        <fullName evidence="2">Uncharacterized protein</fullName>
    </submittedName>
</protein>
<dbReference type="AlphaFoldDB" id="I2FYT9"/>
<keyword evidence="3" id="KW-1185">Reference proteome</keyword>
<feature type="region of interest" description="Disordered" evidence="1">
    <location>
        <begin position="523"/>
        <end position="592"/>
    </location>
</feature>
<comment type="caution">
    <text evidence="2">The sequence shown here is derived from an EMBL/GenBank/DDBJ whole genome shotgun (WGS) entry which is preliminary data.</text>
</comment>
<sequence>MKVALPLELVDLILQHSLGHRDSSVENNDSRYSRESQALDSPTALSSTTRSNVDGLINLQHAIAISPLSKHHQIRFQPELYRHVTLQNVQAIDLFGRTISARPDLTNQLSSLAIFSDDTVDGRPRQFSSLPMSANRNQATVNVNDATADAILSACPNVTHLLLSCTQFSNLSASFYSLLRPKEVTLINVSKPADLNGIVTRHRDLTAAALQNDPRIQAALGNVTASQTEQSPSSSSPSASEPPGNLAVATASPRIGEREPSLSHLHLVNFDGRLIHHLATVSSLTHLVLTYPLLPETRPGVPGLSIIPRSLLILLLGSGNIVRIIIRAPLSTCIRIMEELAPIEDRNLVFRPIRTVADPLFPADPARHPTTMAALGERASALFDALAASGLDLLAEFYNRVRLHLHKSRSPSRAPSSLDGDPDTSRDSSRRRSHSRSSDSTGSGNGATSSGWGEEEDAERPPQTYEDASDGNSEDDLDESGEEFLLGPQPSSTRLAGVSIDAPPLNIPIEELLRDEGFTHAGLAGQLGGRRSGSSNEASTSTGTGSGSGSGSILTSSSSAASSSHSRRQRQQQDCLRQRVRRDPYSVRPTDLRGATQANIDVCAQIYEALASNAGIEQEMGFW</sequence>
<feature type="compositionally biased region" description="Polar residues" evidence="1">
    <location>
        <begin position="35"/>
        <end position="48"/>
    </location>
</feature>
<evidence type="ECO:0000313" key="3">
    <source>
        <dbReference type="Proteomes" id="UP000006174"/>
    </source>
</evidence>
<feature type="compositionally biased region" description="Low complexity" evidence="1">
    <location>
        <begin position="438"/>
        <end position="452"/>
    </location>
</feature>
<feature type="region of interest" description="Disordered" evidence="1">
    <location>
        <begin position="223"/>
        <end position="253"/>
    </location>
</feature>
<feature type="compositionally biased region" description="Basic and acidic residues" evidence="1">
    <location>
        <begin position="22"/>
        <end position="34"/>
    </location>
</feature>
<evidence type="ECO:0000313" key="2">
    <source>
        <dbReference type="EMBL" id="CCF52082.1"/>
    </source>
</evidence>
<accession>I2FYT9</accession>
<feature type="compositionally biased region" description="Acidic residues" evidence="1">
    <location>
        <begin position="467"/>
        <end position="482"/>
    </location>
</feature>
<feature type="compositionally biased region" description="Low complexity" evidence="1">
    <location>
        <begin position="224"/>
        <end position="243"/>
    </location>
</feature>
<dbReference type="Proteomes" id="UP000006174">
    <property type="component" value="Unassembled WGS sequence"/>
</dbReference>
<feature type="region of interest" description="Disordered" evidence="1">
    <location>
        <begin position="22"/>
        <end position="48"/>
    </location>
</feature>
<dbReference type="OMA" id="TCIRIME"/>
<proteinExistence type="predicted"/>
<dbReference type="OrthoDB" id="2556825at2759"/>
<organism evidence="2 3">
    <name type="scientific">Ustilago hordei</name>
    <name type="common">Barley covered smut fungus</name>
    <dbReference type="NCBI Taxonomy" id="120017"/>
    <lineage>
        <taxon>Eukaryota</taxon>
        <taxon>Fungi</taxon>
        <taxon>Dikarya</taxon>
        <taxon>Basidiomycota</taxon>
        <taxon>Ustilaginomycotina</taxon>
        <taxon>Ustilaginomycetes</taxon>
        <taxon>Ustilaginales</taxon>
        <taxon>Ustilaginaceae</taxon>
        <taxon>Ustilago</taxon>
    </lineage>
</organism>
<gene>
    <name evidence="2" type="ORF">UHOR_05241</name>
</gene>
<dbReference type="HOGENOM" id="CLU_021161_0_0_1"/>
<reference evidence="2 3" key="1">
    <citation type="journal article" date="2012" name="Plant Cell">
        <title>Genome comparison of barley and maize smut fungi reveals targeted loss of RNA silencing components and species-specific presence of transposable elements.</title>
        <authorList>
            <person name="Laurie J.D."/>
            <person name="Ali S."/>
            <person name="Linning R."/>
            <person name="Mannhaupt G."/>
            <person name="Wong P."/>
            <person name="Gueldener U."/>
            <person name="Muensterkoetter M."/>
            <person name="Moore R."/>
            <person name="Kahmann R."/>
            <person name="Bakkeren G."/>
            <person name="Schirawski J."/>
        </authorList>
    </citation>
    <scope>NUCLEOTIDE SEQUENCE [LARGE SCALE GENOMIC DNA]</scope>
    <source>
        <strain evidence="3">Uh4875-4</strain>
    </source>
</reference>
<feature type="region of interest" description="Disordered" evidence="1">
    <location>
        <begin position="408"/>
        <end position="499"/>
    </location>
</feature>
<feature type="compositionally biased region" description="Low complexity" evidence="1">
    <location>
        <begin position="551"/>
        <end position="564"/>
    </location>
</feature>
<evidence type="ECO:0000256" key="1">
    <source>
        <dbReference type="SAM" id="MobiDB-lite"/>
    </source>
</evidence>
<dbReference type="EMBL" id="CAGI01000170">
    <property type="protein sequence ID" value="CCF52082.1"/>
    <property type="molecule type" value="Genomic_DNA"/>
</dbReference>
<dbReference type="eggNOG" id="ENOG502RCMC">
    <property type="taxonomic scope" value="Eukaryota"/>
</dbReference>